<reference evidence="8 9" key="1">
    <citation type="journal article" date="2018" name="PLoS Genet.">
        <title>Population sequencing reveals clonal diversity and ancestral inbreeding in the grapevine cultivar Chardonnay.</title>
        <authorList>
            <person name="Roach M.J."/>
            <person name="Johnson D.L."/>
            <person name="Bohlmann J."/>
            <person name="van Vuuren H.J."/>
            <person name="Jones S.J."/>
            <person name="Pretorius I.S."/>
            <person name="Schmidt S.A."/>
            <person name="Borneman A.R."/>
        </authorList>
    </citation>
    <scope>NUCLEOTIDE SEQUENCE [LARGE SCALE GENOMIC DNA]</scope>
    <source>
        <strain evidence="9">cv. Chardonnay</strain>
        <tissue evidence="8">Leaf</tissue>
    </source>
</reference>
<keyword evidence="3" id="KW-0808">Transferase</keyword>
<dbReference type="Gene3D" id="3.40.50.1000">
    <property type="entry name" value="HAD superfamily/HAD-like"/>
    <property type="match status" value="1"/>
</dbReference>
<dbReference type="GO" id="GO:0030244">
    <property type="term" value="P:cellulose biosynthetic process"/>
    <property type="evidence" value="ECO:0007669"/>
    <property type="project" value="InterPro"/>
</dbReference>
<evidence type="ECO:0000256" key="7">
    <source>
        <dbReference type="ARBA" id="ARBA00023136"/>
    </source>
</evidence>
<dbReference type="GO" id="GO:0000166">
    <property type="term" value="F:nucleotide binding"/>
    <property type="evidence" value="ECO:0007669"/>
    <property type="project" value="InterPro"/>
</dbReference>
<comment type="caution">
    <text evidence="8">The sequence shown here is derived from an EMBL/GenBank/DDBJ whole genome shotgun (WGS) entry which is preliminary data.</text>
</comment>
<dbReference type="Pfam" id="PF03552">
    <property type="entry name" value="Cellulose_synt"/>
    <property type="match status" value="1"/>
</dbReference>
<dbReference type="OrthoDB" id="3797628at2759"/>
<protein>
    <submittedName>
        <fullName evidence="8">Nuclear pore complex protein NUP98A</fullName>
    </submittedName>
</protein>
<keyword evidence="7" id="KW-0472">Membrane</keyword>
<gene>
    <name evidence="8" type="primary">NUP98A_1</name>
    <name evidence="8" type="ORF">CK203_103453</name>
</gene>
<evidence type="ECO:0000256" key="2">
    <source>
        <dbReference type="ARBA" id="ARBA00022676"/>
    </source>
</evidence>
<evidence type="ECO:0000256" key="4">
    <source>
        <dbReference type="ARBA" id="ARBA00022692"/>
    </source>
</evidence>
<dbReference type="SUPFAM" id="SSF81660">
    <property type="entry name" value="Metal cation-transporting ATPase, ATP-binding domain N"/>
    <property type="match status" value="1"/>
</dbReference>
<keyword evidence="5" id="KW-0460">Magnesium</keyword>
<keyword evidence="2" id="KW-0328">Glycosyltransferase</keyword>
<dbReference type="InterPro" id="IPR023214">
    <property type="entry name" value="HAD_sf"/>
</dbReference>
<evidence type="ECO:0000313" key="8">
    <source>
        <dbReference type="EMBL" id="RVW11698.1"/>
    </source>
</evidence>
<keyword evidence="4" id="KW-0812">Transmembrane</keyword>
<dbReference type="Gene3D" id="3.40.1110.10">
    <property type="entry name" value="Calcium-transporting ATPase, cytoplasmic domain N"/>
    <property type="match status" value="1"/>
</dbReference>
<comment type="subcellular location">
    <subcellularLocation>
        <location evidence="1">Endomembrane system</location>
    </subcellularLocation>
</comment>
<dbReference type="EMBL" id="QGNW01002736">
    <property type="protein sequence ID" value="RVW11698.1"/>
    <property type="molecule type" value="Genomic_DNA"/>
</dbReference>
<dbReference type="InterPro" id="IPR005150">
    <property type="entry name" value="Cellulose_synth"/>
</dbReference>
<evidence type="ECO:0000256" key="6">
    <source>
        <dbReference type="ARBA" id="ARBA00022989"/>
    </source>
</evidence>
<evidence type="ECO:0000256" key="5">
    <source>
        <dbReference type="ARBA" id="ARBA00022842"/>
    </source>
</evidence>
<evidence type="ECO:0000256" key="3">
    <source>
        <dbReference type="ARBA" id="ARBA00022679"/>
    </source>
</evidence>
<dbReference type="Proteomes" id="UP000288805">
    <property type="component" value="Unassembled WGS sequence"/>
</dbReference>
<dbReference type="GO" id="GO:0012505">
    <property type="term" value="C:endomembrane system"/>
    <property type="evidence" value="ECO:0007669"/>
    <property type="project" value="UniProtKB-SubCell"/>
</dbReference>
<proteinExistence type="predicted"/>
<sequence length="453" mass="48452">MDRIGKSIEKKLEFNHHEKVGVVNALVGAFTMLTDASRLLNLEHNHYINNSGCKDLYDTTKHKRSPKSNRKATCCQFSSDDSTLAKVCRIWTKNGLVEIYSESPLLGVGSKLGNDRMGVVAIFSYANLHTTILTLKVGFGGHHHGNTLKSRIISHCAKSIFGKGVPEQILNLHQEKEETVGKVHAIIDKFAERGLRSLGVAYQEVLEQTKEILRALNLGVCVKMITGDQLSIAKEIALACLFPTLVSSIFGGTLTSVFGSLPAFGASSTPTFGSVSSSFGRSSIFGHKPSFGGFGSTPIQTSPFGSAFQHAQPTFISSLFGSSTSFSASQAAFGASNTPTFMATSTPAFCVASTTPTFGAINTSAFSSTPSPTFGSTGSAFSASSVVVFASSGAFSAPSTPILGSTSSTTPLYLEHHQLLHLKLVLLRLFLEHQAHQVLGHHLQFFVPLQLRE</sequence>
<dbReference type="InterPro" id="IPR023299">
    <property type="entry name" value="ATPase_P-typ_cyto_dom_N"/>
</dbReference>
<dbReference type="PANTHER" id="PTHR42861">
    <property type="entry name" value="CALCIUM-TRANSPORTING ATPASE"/>
    <property type="match status" value="1"/>
</dbReference>
<accession>A0A438BL93</accession>
<dbReference type="GO" id="GO:0016760">
    <property type="term" value="F:cellulose synthase (UDP-forming) activity"/>
    <property type="evidence" value="ECO:0007669"/>
    <property type="project" value="InterPro"/>
</dbReference>
<organism evidence="8 9">
    <name type="scientific">Vitis vinifera</name>
    <name type="common">Grape</name>
    <dbReference type="NCBI Taxonomy" id="29760"/>
    <lineage>
        <taxon>Eukaryota</taxon>
        <taxon>Viridiplantae</taxon>
        <taxon>Streptophyta</taxon>
        <taxon>Embryophyta</taxon>
        <taxon>Tracheophyta</taxon>
        <taxon>Spermatophyta</taxon>
        <taxon>Magnoliopsida</taxon>
        <taxon>eudicotyledons</taxon>
        <taxon>Gunneridae</taxon>
        <taxon>Pentapetalae</taxon>
        <taxon>rosids</taxon>
        <taxon>Vitales</taxon>
        <taxon>Vitaceae</taxon>
        <taxon>Viteae</taxon>
        <taxon>Vitis</taxon>
    </lineage>
</organism>
<evidence type="ECO:0000256" key="1">
    <source>
        <dbReference type="ARBA" id="ARBA00004308"/>
    </source>
</evidence>
<evidence type="ECO:0000313" key="9">
    <source>
        <dbReference type="Proteomes" id="UP000288805"/>
    </source>
</evidence>
<dbReference type="GO" id="GO:0016020">
    <property type="term" value="C:membrane"/>
    <property type="evidence" value="ECO:0007669"/>
    <property type="project" value="InterPro"/>
</dbReference>
<dbReference type="AlphaFoldDB" id="A0A438BL93"/>
<keyword evidence="6" id="KW-1133">Transmembrane helix</keyword>
<name>A0A438BL93_VITVI</name>